<protein>
    <submittedName>
        <fullName evidence="1">Uncharacterized protein</fullName>
    </submittedName>
</protein>
<reference evidence="1" key="1">
    <citation type="submission" date="2020-06" db="EMBL/GenBank/DDBJ databases">
        <title>Whole Genome Sequence of Halomonas aquamarina MB598.</title>
        <authorList>
            <person name="Pervaiz M."/>
            <person name="Fariq A."/>
            <person name="Yasmin A."/>
            <person name="Welch M."/>
        </authorList>
    </citation>
    <scope>NUCLEOTIDE SEQUENCE</scope>
    <source>
        <strain evidence="1">MB598</strain>
    </source>
</reference>
<sequence length="131" mass="14735">MSFIILLMLFYGMAGFTMPLLMSASYQQLASDTLRAGLAWQHYQHASDRDVERYVAGLIDEAWMPPAWATPCADRTHFLTIDSQTGLWQVCLRHPSPSTILPPIRLLGWEFPPLPDQIVGSAILHTREVAP</sequence>
<gene>
    <name evidence="1" type="ORF">HW452_05805</name>
</gene>
<evidence type="ECO:0000313" key="2">
    <source>
        <dbReference type="Proteomes" id="UP001319846"/>
    </source>
</evidence>
<dbReference type="EMBL" id="JABYQT010000003">
    <property type="protein sequence ID" value="MBZ5487037.1"/>
    <property type="molecule type" value="Genomic_DNA"/>
</dbReference>
<name>A0ACC5VSI9_9GAMM</name>
<organism evidence="1 2">
    <name type="scientific">Vreelandella aquamarina</name>
    <dbReference type="NCBI Taxonomy" id="77097"/>
    <lineage>
        <taxon>Bacteria</taxon>
        <taxon>Pseudomonadati</taxon>
        <taxon>Pseudomonadota</taxon>
        <taxon>Gammaproteobacteria</taxon>
        <taxon>Oceanospirillales</taxon>
        <taxon>Halomonadaceae</taxon>
        <taxon>Vreelandella</taxon>
    </lineage>
</organism>
<dbReference type="Proteomes" id="UP001319846">
    <property type="component" value="Unassembled WGS sequence"/>
</dbReference>
<evidence type="ECO:0000313" key="1">
    <source>
        <dbReference type="EMBL" id="MBZ5487037.1"/>
    </source>
</evidence>
<proteinExistence type="predicted"/>
<comment type="caution">
    <text evidence="1">The sequence shown here is derived from an EMBL/GenBank/DDBJ whole genome shotgun (WGS) entry which is preliminary data.</text>
</comment>
<keyword evidence="2" id="KW-1185">Reference proteome</keyword>
<accession>A0ACC5VSI9</accession>